<keyword evidence="8" id="KW-1185">Reference proteome</keyword>
<dbReference type="PROSITE" id="PS50249">
    <property type="entry name" value="MPN"/>
    <property type="match status" value="1"/>
</dbReference>
<dbReference type="SUPFAM" id="SSF102712">
    <property type="entry name" value="JAB1/MPN domain"/>
    <property type="match status" value="1"/>
</dbReference>
<dbReference type="Pfam" id="PF14464">
    <property type="entry name" value="Prok-JAB"/>
    <property type="match status" value="1"/>
</dbReference>
<dbReference type="InterPro" id="IPR037518">
    <property type="entry name" value="MPN"/>
</dbReference>
<dbReference type="OrthoDB" id="9802958at2"/>
<evidence type="ECO:0000256" key="1">
    <source>
        <dbReference type="ARBA" id="ARBA00022670"/>
    </source>
</evidence>
<protein>
    <submittedName>
        <fullName evidence="7">Mov34/MPN/PAD-1 family protein</fullName>
    </submittedName>
</protein>
<evidence type="ECO:0000256" key="4">
    <source>
        <dbReference type="ARBA" id="ARBA00022833"/>
    </source>
</evidence>
<dbReference type="PANTHER" id="PTHR34858">
    <property type="entry name" value="CYSO-CYSTEINE PEPTIDASE"/>
    <property type="match status" value="1"/>
</dbReference>
<proteinExistence type="predicted"/>
<evidence type="ECO:0000259" key="6">
    <source>
        <dbReference type="PROSITE" id="PS50249"/>
    </source>
</evidence>
<evidence type="ECO:0000313" key="8">
    <source>
        <dbReference type="Proteomes" id="UP000092698"/>
    </source>
</evidence>
<dbReference type="KEGG" id="anh:A6F65_02365"/>
<evidence type="ECO:0000256" key="2">
    <source>
        <dbReference type="ARBA" id="ARBA00022723"/>
    </source>
</evidence>
<sequence>MVTLSIRPDAMSALLSEASTAHPRECCGILLGEGTRITAIQPAANVHPVAHTHFEIDPQALVDAHRAARDGGPQVLGYYHSHPNGLARPSVTDEAQAAHDGAVWAIIAQDDVTFWRDGEEGFTELSYAVEER</sequence>
<reference evidence="7 8" key="1">
    <citation type="submission" date="2016-07" db="EMBL/GenBank/DDBJ databases">
        <title>Complete genome sequence of Altererythrobacter namhicola JCM 16345T, containing esterase-encoding genes.</title>
        <authorList>
            <person name="Cheng H."/>
            <person name="Wu Y.-H."/>
            <person name="Jian S.-L."/>
            <person name="Huo Y.-Y."/>
            <person name="Wang C.-S."/>
            <person name="Xu X.-W."/>
        </authorList>
    </citation>
    <scope>NUCLEOTIDE SEQUENCE [LARGE SCALE GENOMIC DNA]</scope>
    <source>
        <strain evidence="7 8">JCM 16345</strain>
    </source>
</reference>
<feature type="domain" description="MPN" evidence="6">
    <location>
        <begin position="4"/>
        <end position="132"/>
    </location>
</feature>
<evidence type="ECO:0000256" key="5">
    <source>
        <dbReference type="ARBA" id="ARBA00023049"/>
    </source>
</evidence>
<evidence type="ECO:0000313" key="7">
    <source>
        <dbReference type="EMBL" id="ANU08648.1"/>
    </source>
</evidence>
<dbReference type="PATRIC" id="fig|645517.4.peg.2351"/>
<keyword evidence="2" id="KW-0479">Metal-binding</keyword>
<dbReference type="AlphaFoldDB" id="A0A1C7DB19"/>
<dbReference type="Gene3D" id="3.40.140.10">
    <property type="entry name" value="Cytidine Deaminase, domain 2"/>
    <property type="match status" value="1"/>
</dbReference>
<dbReference type="InterPro" id="IPR051929">
    <property type="entry name" value="VirAsm_ModProt"/>
</dbReference>
<dbReference type="GO" id="GO:0008270">
    <property type="term" value="F:zinc ion binding"/>
    <property type="evidence" value="ECO:0007669"/>
    <property type="project" value="TreeGrafter"/>
</dbReference>
<dbReference type="PANTHER" id="PTHR34858:SF1">
    <property type="entry name" value="CYSO-CYSTEINE PEPTIDASE"/>
    <property type="match status" value="1"/>
</dbReference>
<dbReference type="EMBL" id="CP016545">
    <property type="protein sequence ID" value="ANU08648.1"/>
    <property type="molecule type" value="Genomic_DNA"/>
</dbReference>
<evidence type="ECO:0000256" key="3">
    <source>
        <dbReference type="ARBA" id="ARBA00022801"/>
    </source>
</evidence>
<dbReference type="RefSeq" id="WP_067790613.1">
    <property type="nucleotide sequence ID" value="NZ_CP016545.1"/>
</dbReference>
<dbReference type="InterPro" id="IPR000555">
    <property type="entry name" value="JAMM/MPN+_dom"/>
</dbReference>
<dbReference type="Proteomes" id="UP000092698">
    <property type="component" value="Chromosome"/>
</dbReference>
<keyword evidence="4" id="KW-0862">Zinc</keyword>
<keyword evidence="1" id="KW-0645">Protease</keyword>
<dbReference type="STRING" id="645517.A6F65_02365"/>
<gene>
    <name evidence="7" type="ORF">A6F65_02365</name>
</gene>
<dbReference type="GO" id="GO:0008235">
    <property type="term" value="F:metalloexopeptidase activity"/>
    <property type="evidence" value="ECO:0007669"/>
    <property type="project" value="TreeGrafter"/>
</dbReference>
<dbReference type="SMART" id="SM00232">
    <property type="entry name" value="JAB_MPN"/>
    <property type="match status" value="1"/>
</dbReference>
<name>A0A1C7DB19_9SPHN</name>
<dbReference type="GO" id="GO:0006508">
    <property type="term" value="P:proteolysis"/>
    <property type="evidence" value="ECO:0007669"/>
    <property type="project" value="UniProtKB-KW"/>
</dbReference>
<dbReference type="InterPro" id="IPR028090">
    <property type="entry name" value="JAB_dom_prok"/>
</dbReference>
<keyword evidence="5" id="KW-0482">Metalloprotease</keyword>
<keyword evidence="3" id="KW-0378">Hydrolase</keyword>
<organism evidence="7 8">
    <name type="scientific">Paraurantiacibacter namhicola</name>
    <dbReference type="NCBI Taxonomy" id="645517"/>
    <lineage>
        <taxon>Bacteria</taxon>
        <taxon>Pseudomonadati</taxon>
        <taxon>Pseudomonadota</taxon>
        <taxon>Alphaproteobacteria</taxon>
        <taxon>Sphingomonadales</taxon>
        <taxon>Erythrobacteraceae</taxon>
        <taxon>Paraurantiacibacter</taxon>
    </lineage>
</organism>
<accession>A0A1C7DB19</accession>
<dbReference type="CDD" id="cd08070">
    <property type="entry name" value="MPN_like"/>
    <property type="match status" value="1"/>
</dbReference>